<feature type="compositionally biased region" description="Basic and acidic residues" evidence="1">
    <location>
        <begin position="162"/>
        <end position="177"/>
    </location>
</feature>
<evidence type="ECO:0000256" key="1">
    <source>
        <dbReference type="SAM" id="MobiDB-lite"/>
    </source>
</evidence>
<feature type="compositionally biased region" description="Basic and acidic residues" evidence="1">
    <location>
        <begin position="260"/>
        <end position="275"/>
    </location>
</feature>
<proteinExistence type="predicted"/>
<reference evidence="2" key="1">
    <citation type="submission" date="2019-04" db="EMBL/GenBank/DDBJ databases">
        <title>Sequencing of skin fungus with MAO and IRED activity.</title>
        <authorList>
            <person name="Marsaioli A.J."/>
            <person name="Bonatto J.M.C."/>
            <person name="Reis Junior O."/>
        </authorList>
    </citation>
    <scope>NUCLEOTIDE SEQUENCE</scope>
    <source>
        <strain evidence="2">30M1</strain>
    </source>
</reference>
<feature type="compositionally biased region" description="Polar residues" evidence="1">
    <location>
        <begin position="206"/>
        <end position="219"/>
    </location>
</feature>
<feature type="region of interest" description="Disordered" evidence="1">
    <location>
        <begin position="206"/>
        <end position="229"/>
    </location>
</feature>
<protein>
    <submittedName>
        <fullName evidence="2">Uncharacterized protein</fullName>
    </submittedName>
</protein>
<evidence type="ECO:0000313" key="3">
    <source>
        <dbReference type="Proteomes" id="UP000801428"/>
    </source>
</evidence>
<evidence type="ECO:0000313" key="2">
    <source>
        <dbReference type="EMBL" id="KAF3002056.1"/>
    </source>
</evidence>
<feature type="compositionally biased region" description="Low complexity" evidence="1">
    <location>
        <begin position="284"/>
        <end position="293"/>
    </location>
</feature>
<feature type="region of interest" description="Disordered" evidence="1">
    <location>
        <begin position="162"/>
        <end position="192"/>
    </location>
</feature>
<comment type="caution">
    <text evidence="2">The sequence shown here is derived from an EMBL/GenBank/DDBJ whole genome shotgun (WGS) entry which is preliminary data.</text>
</comment>
<dbReference type="EMBL" id="SWKU01000012">
    <property type="protein sequence ID" value="KAF3002056.1"/>
    <property type="molecule type" value="Genomic_DNA"/>
</dbReference>
<dbReference type="Proteomes" id="UP000801428">
    <property type="component" value="Unassembled WGS sequence"/>
</dbReference>
<sequence length="538" mass="60382">MDGSAITYAGSKDWVDIMKNRSKVRMHELIERLGLRAKWSSNKRGKTNFESALVRELVQDMGDIVATLPKESDDLMRRLSEDNSLKAEVDALLEKHGSRIWGRVGDREHLLTANEPGVEDGLYPRDLYFENEEDKQLIHKLVHWWIGLKACNVILARERLDRERKKKEENRKARAEAEFNGPNAAGEGSTPASFVALAPNSVFQTETASRGSPISSTAMLTPPEASGSPVVGARDGHGFTAVNGATGNDDIPRSSISKEQQPHKVVEGVWDRLAAREGSGSQQSRASWSASGPGAPPSTDDKMAVQQQIMQASQAHVDKQISVEVAKLVASFRTDDAASENVPQQNASIPYRGLDYDSLRALRSLIYNEECSVQWDEETLLNRIEKVWRESVRADYDKMVENIPVFIARERAILTWIELRRHLAALDRADRRWNSEGQSAPEIERRIQQHRTLMGATQTIMANFEDIGQGFGLGYGLVVDRDELLRQAFVVLAGEKFAVEMLWKPIEFTRIVSWLGESVEPFRKTEEEEGRGTLWYVG</sequence>
<dbReference type="AlphaFoldDB" id="A0A9P4TCL9"/>
<name>A0A9P4TCL9_CURKU</name>
<organism evidence="2 3">
    <name type="scientific">Curvularia kusanoi</name>
    <name type="common">Cochliobolus kusanoi</name>
    <dbReference type="NCBI Taxonomy" id="90978"/>
    <lineage>
        <taxon>Eukaryota</taxon>
        <taxon>Fungi</taxon>
        <taxon>Dikarya</taxon>
        <taxon>Ascomycota</taxon>
        <taxon>Pezizomycotina</taxon>
        <taxon>Dothideomycetes</taxon>
        <taxon>Pleosporomycetidae</taxon>
        <taxon>Pleosporales</taxon>
        <taxon>Pleosporineae</taxon>
        <taxon>Pleosporaceae</taxon>
        <taxon>Curvularia</taxon>
    </lineage>
</organism>
<accession>A0A9P4TCL9</accession>
<dbReference type="OrthoDB" id="3781356at2759"/>
<keyword evidence="3" id="KW-1185">Reference proteome</keyword>
<gene>
    <name evidence="2" type="ORF">E8E13_009111</name>
</gene>
<feature type="region of interest" description="Disordered" evidence="1">
    <location>
        <begin position="244"/>
        <end position="301"/>
    </location>
</feature>